<dbReference type="InterPro" id="IPR050678">
    <property type="entry name" value="DNA_Partitioning_ATPase"/>
</dbReference>
<dbReference type="EMBL" id="BLAM01000054">
    <property type="protein sequence ID" value="GET05402.1"/>
    <property type="molecule type" value="Genomic_DNA"/>
</dbReference>
<dbReference type="Gene3D" id="3.40.50.300">
    <property type="entry name" value="P-loop containing nucleotide triphosphate hydrolases"/>
    <property type="match status" value="1"/>
</dbReference>
<dbReference type="PANTHER" id="PTHR13696">
    <property type="entry name" value="P-LOOP CONTAINING NUCLEOSIDE TRIPHOSPHATE HYDROLASE"/>
    <property type="match status" value="1"/>
</dbReference>
<evidence type="ECO:0000313" key="2">
    <source>
        <dbReference type="EMBL" id="GET05402.1"/>
    </source>
</evidence>
<accession>A0A6F9XJG6</accession>
<dbReference type="SUPFAM" id="SSF52540">
    <property type="entry name" value="P-loop containing nucleoside triphosphate hydrolases"/>
    <property type="match status" value="1"/>
</dbReference>
<dbReference type="Proteomes" id="UP000494265">
    <property type="component" value="Unassembled WGS sequence"/>
</dbReference>
<dbReference type="CDD" id="cd02042">
    <property type="entry name" value="ParAB_family"/>
    <property type="match status" value="1"/>
</dbReference>
<name>A0A6F9XJG6_9LACO</name>
<proteinExistence type="predicted"/>
<feature type="domain" description="AAA" evidence="1">
    <location>
        <begin position="24"/>
        <end position="207"/>
    </location>
</feature>
<dbReference type="InterPro" id="IPR025669">
    <property type="entry name" value="AAA_dom"/>
</dbReference>
<dbReference type="Pfam" id="PF13614">
    <property type="entry name" value="AAA_31"/>
    <property type="match status" value="1"/>
</dbReference>
<sequence length="312" mass="34956">MVASRPKDFYEIKDLVAERGKAYVITVGNQKGGVGKTANATLIGYNLAKNGLKTLIIDLDPQANATGTLMNTRRRYEIEEDVELPAIDESNDKTLMLGISEHDITDLPVNVIPNLDVIRNARDFSDFERYAITHTQTEQESYLILKPLIDSLKSSYDVILLDMPPQIKITTNNALFASDFVLISMQTQHDSYIGAVRYLKTVAEIAYIKDKTMTKDEGNELYVLGILATLIDKRNTVDQTVLKNTDEIAQGILFDVKIPNMARVKRFPLAGIGIRNSSGMIDHYDVKAVQEFNRAASEMCRRIKKYETDGGL</sequence>
<organism evidence="2">
    <name type="scientific">Ligilactobacillus agilis</name>
    <dbReference type="NCBI Taxonomy" id="1601"/>
    <lineage>
        <taxon>Bacteria</taxon>
        <taxon>Bacillati</taxon>
        <taxon>Bacillota</taxon>
        <taxon>Bacilli</taxon>
        <taxon>Lactobacillales</taxon>
        <taxon>Lactobacillaceae</taxon>
        <taxon>Ligilactobacillus</taxon>
    </lineage>
</organism>
<dbReference type="InterPro" id="IPR027417">
    <property type="entry name" value="P-loop_NTPase"/>
</dbReference>
<dbReference type="RefSeq" id="WP_172584244.1">
    <property type="nucleotide sequence ID" value="NZ_BLAM01000054.1"/>
</dbReference>
<gene>
    <name evidence="2" type="ORF">SY212_04320</name>
</gene>
<dbReference type="PANTHER" id="PTHR13696:SF98">
    <property type="entry name" value="PLASMID PARTITION PROTEIN A"/>
    <property type="match status" value="1"/>
</dbReference>
<dbReference type="AlphaFoldDB" id="A0A6F9XJG6"/>
<evidence type="ECO:0000259" key="1">
    <source>
        <dbReference type="Pfam" id="PF13614"/>
    </source>
</evidence>
<protein>
    <submittedName>
        <fullName evidence="2">ATPase involved in chromosome partitioning</fullName>
    </submittedName>
</protein>
<comment type="caution">
    <text evidence="2">The sequence shown here is derived from an EMBL/GenBank/DDBJ whole genome shotgun (WGS) entry which is preliminary data.</text>
</comment>
<reference evidence="2" key="1">
    <citation type="submission" date="2019-10" db="EMBL/GenBank/DDBJ databases">
        <title>Lactobacillus agilis SY212 Whole Genome Sequencing Project.</title>
        <authorList>
            <person name="Suzuki S."/>
            <person name="Endo A."/>
            <person name="Maeno S."/>
            <person name="Shiwa Y."/>
            <person name="Matsutani M."/>
            <person name="Kajikawa A."/>
        </authorList>
    </citation>
    <scope>NUCLEOTIDE SEQUENCE</scope>
    <source>
        <strain evidence="2">SY212</strain>
    </source>
</reference>